<dbReference type="InterPro" id="IPR003660">
    <property type="entry name" value="HAMP_dom"/>
</dbReference>
<keyword evidence="7" id="KW-0418">Kinase</keyword>
<dbReference type="PROSITE" id="PS50885">
    <property type="entry name" value="HAMP"/>
    <property type="match status" value="1"/>
</dbReference>
<dbReference type="Gene3D" id="1.10.287.130">
    <property type="match status" value="1"/>
</dbReference>
<dbReference type="SUPFAM" id="SSF158472">
    <property type="entry name" value="HAMP domain-like"/>
    <property type="match status" value="1"/>
</dbReference>
<dbReference type="SUPFAM" id="SSF47384">
    <property type="entry name" value="Homodimeric domain of signal transducing histidine kinase"/>
    <property type="match status" value="1"/>
</dbReference>
<dbReference type="GO" id="GO:0005524">
    <property type="term" value="F:ATP binding"/>
    <property type="evidence" value="ECO:0007669"/>
    <property type="project" value="UniProtKB-KW"/>
</dbReference>
<dbReference type="InterPro" id="IPR003661">
    <property type="entry name" value="HisK_dim/P_dom"/>
</dbReference>
<dbReference type="RefSeq" id="WP_378071442.1">
    <property type="nucleotide sequence ID" value="NZ_JBHSBL010000024.1"/>
</dbReference>
<dbReference type="Pfam" id="PF02518">
    <property type="entry name" value="HATPase_c"/>
    <property type="match status" value="1"/>
</dbReference>
<dbReference type="SMART" id="SM00388">
    <property type="entry name" value="HisKA"/>
    <property type="match status" value="1"/>
</dbReference>
<evidence type="ECO:0000256" key="5">
    <source>
        <dbReference type="ARBA" id="ARBA00022679"/>
    </source>
</evidence>
<dbReference type="PANTHER" id="PTHR45436">
    <property type="entry name" value="SENSOR HISTIDINE KINASE YKOH"/>
    <property type="match status" value="1"/>
</dbReference>
<reference evidence="15" key="1">
    <citation type="journal article" date="2019" name="Int. J. Syst. Evol. Microbiol.">
        <title>The Global Catalogue of Microorganisms (GCM) 10K type strain sequencing project: providing services to taxonomists for standard genome sequencing and annotation.</title>
        <authorList>
            <consortium name="The Broad Institute Genomics Platform"/>
            <consortium name="The Broad Institute Genome Sequencing Center for Infectious Disease"/>
            <person name="Wu L."/>
            <person name="Ma J."/>
        </authorList>
    </citation>
    <scope>NUCLEOTIDE SEQUENCE [LARGE SCALE GENOMIC DNA]</scope>
    <source>
        <strain evidence="15">TBRC 5832</strain>
    </source>
</reference>
<sequence length="429" mass="45277">MPVIRRLLLTYLTLALVVLAGLALPFGYVYQRAEQQHALTQLEHDAETLAAFIDTAQQIDDDTQVETLVRDAARRWDARIEMTGDSPRHTLVVSEISGGTMSVEVPVHPGEPLQGTLRVTVSSSSVTASISQFRIVLVGVGIAVLMCSALIALALARWIGRPVRDLERATRSLADGAATPASTTNGPPELRRLAVTFNTTAARLQELIAAQRSFLAHASHQLKTPLTALRLRLENLEPDVAAEAGNNLRAAVVETDRLAGMVDTLLAMTRTEHRALPPEPAPVAALVRDRLAVWRPVADERGATLVADGPDSAVARAVPGSLEQILDNLLDNALTVAPAGSIVTVTWQDDGDTVDLHVVDAGPGLTGEQRGQALQAFWRAPDAPKGGTGLGLALVDKLAAASGGRIRLDAATPTGLDATVTLPAAHAGV</sequence>
<keyword evidence="5" id="KW-0808">Transferase</keyword>
<dbReference type="Proteomes" id="UP001595867">
    <property type="component" value="Unassembled WGS sequence"/>
</dbReference>
<dbReference type="SUPFAM" id="SSF55874">
    <property type="entry name" value="ATPase domain of HSP90 chaperone/DNA topoisomerase II/histidine kinase"/>
    <property type="match status" value="1"/>
</dbReference>
<dbReference type="CDD" id="cd06225">
    <property type="entry name" value="HAMP"/>
    <property type="match status" value="1"/>
</dbReference>
<dbReference type="InterPro" id="IPR050428">
    <property type="entry name" value="TCS_sensor_his_kinase"/>
</dbReference>
<proteinExistence type="predicted"/>
<evidence type="ECO:0000256" key="2">
    <source>
        <dbReference type="ARBA" id="ARBA00004236"/>
    </source>
</evidence>
<keyword evidence="6 11" id="KW-0812">Transmembrane</keyword>
<keyword evidence="14" id="KW-0067">ATP-binding</keyword>
<dbReference type="PRINTS" id="PR00344">
    <property type="entry name" value="BCTRLSENSOR"/>
</dbReference>
<dbReference type="InterPro" id="IPR036890">
    <property type="entry name" value="HATPase_C_sf"/>
</dbReference>
<evidence type="ECO:0000256" key="4">
    <source>
        <dbReference type="ARBA" id="ARBA00022553"/>
    </source>
</evidence>
<evidence type="ECO:0000259" key="12">
    <source>
        <dbReference type="PROSITE" id="PS50109"/>
    </source>
</evidence>
<keyword evidence="8 11" id="KW-1133">Transmembrane helix</keyword>
<dbReference type="InterPro" id="IPR036097">
    <property type="entry name" value="HisK_dim/P_sf"/>
</dbReference>
<dbReference type="EC" id="2.7.13.3" evidence="3"/>
<dbReference type="PANTHER" id="PTHR45436:SF5">
    <property type="entry name" value="SENSOR HISTIDINE KINASE TRCS"/>
    <property type="match status" value="1"/>
</dbReference>
<feature type="domain" description="HAMP" evidence="13">
    <location>
        <begin position="157"/>
        <end position="209"/>
    </location>
</feature>
<keyword evidence="9" id="KW-0902">Two-component regulatory system</keyword>
<gene>
    <name evidence="14" type="ORF">ACFO0C_37035</name>
</gene>
<comment type="catalytic activity">
    <reaction evidence="1">
        <text>ATP + protein L-histidine = ADP + protein N-phospho-L-histidine.</text>
        <dbReference type="EC" id="2.7.13.3"/>
    </reaction>
</comment>
<dbReference type="CDD" id="cd00082">
    <property type="entry name" value="HisKA"/>
    <property type="match status" value="1"/>
</dbReference>
<evidence type="ECO:0000256" key="11">
    <source>
        <dbReference type="SAM" id="Phobius"/>
    </source>
</evidence>
<dbReference type="SMART" id="SM00387">
    <property type="entry name" value="HATPase_c"/>
    <property type="match status" value="1"/>
</dbReference>
<evidence type="ECO:0000256" key="9">
    <source>
        <dbReference type="ARBA" id="ARBA00023012"/>
    </source>
</evidence>
<evidence type="ECO:0000256" key="7">
    <source>
        <dbReference type="ARBA" id="ARBA00022777"/>
    </source>
</evidence>
<evidence type="ECO:0000313" key="14">
    <source>
        <dbReference type="EMBL" id="MFC4070570.1"/>
    </source>
</evidence>
<keyword evidence="4" id="KW-0597">Phosphoprotein</keyword>
<evidence type="ECO:0000256" key="6">
    <source>
        <dbReference type="ARBA" id="ARBA00022692"/>
    </source>
</evidence>
<accession>A0ABV8J6D1</accession>
<keyword evidence="14" id="KW-0547">Nucleotide-binding</keyword>
<dbReference type="EMBL" id="JBHSBL010000024">
    <property type="protein sequence ID" value="MFC4070570.1"/>
    <property type="molecule type" value="Genomic_DNA"/>
</dbReference>
<evidence type="ECO:0000313" key="15">
    <source>
        <dbReference type="Proteomes" id="UP001595867"/>
    </source>
</evidence>
<dbReference type="Gene3D" id="6.10.340.10">
    <property type="match status" value="1"/>
</dbReference>
<dbReference type="InterPro" id="IPR004358">
    <property type="entry name" value="Sig_transdc_His_kin-like_C"/>
</dbReference>
<keyword evidence="10 11" id="KW-0472">Membrane</keyword>
<dbReference type="InterPro" id="IPR003594">
    <property type="entry name" value="HATPase_dom"/>
</dbReference>
<comment type="subcellular location">
    <subcellularLocation>
        <location evidence="2">Cell membrane</location>
    </subcellularLocation>
</comment>
<dbReference type="SMART" id="SM00304">
    <property type="entry name" value="HAMP"/>
    <property type="match status" value="1"/>
</dbReference>
<keyword evidence="15" id="KW-1185">Reference proteome</keyword>
<dbReference type="Pfam" id="PF00512">
    <property type="entry name" value="HisKA"/>
    <property type="match status" value="1"/>
</dbReference>
<evidence type="ECO:0000256" key="3">
    <source>
        <dbReference type="ARBA" id="ARBA00012438"/>
    </source>
</evidence>
<evidence type="ECO:0000259" key="13">
    <source>
        <dbReference type="PROSITE" id="PS50885"/>
    </source>
</evidence>
<protein>
    <recommendedName>
        <fullName evidence="3">histidine kinase</fullName>
        <ecNumber evidence="3">2.7.13.3</ecNumber>
    </recommendedName>
</protein>
<feature type="transmembrane region" description="Helical" evidence="11">
    <location>
        <begin position="133"/>
        <end position="156"/>
    </location>
</feature>
<evidence type="ECO:0000256" key="10">
    <source>
        <dbReference type="ARBA" id="ARBA00023136"/>
    </source>
</evidence>
<dbReference type="CDD" id="cd00075">
    <property type="entry name" value="HATPase"/>
    <property type="match status" value="1"/>
</dbReference>
<organism evidence="14 15">
    <name type="scientific">Actinoplanes subglobosus</name>
    <dbReference type="NCBI Taxonomy" id="1547892"/>
    <lineage>
        <taxon>Bacteria</taxon>
        <taxon>Bacillati</taxon>
        <taxon>Actinomycetota</taxon>
        <taxon>Actinomycetes</taxon>
        <taxon>Micromonosporales</taxon>
        <taxon>Micromonosporaceae</taxon>
        <taxon>Actinoplanes</taxon>
    </lineage>
</organism>
<comment type="caution">
    <text evidence="14">The sequence shown here is derived from an EMBL/GenBank/DDBJ whole genome shotgun (WGS) entry which is preliminary data.</text>
</comment>
<dbReference type="Pfam" id="PF00672">
    <property type="entry name" value="HAMP"/>
    <property type="match status" value="1"/>
</dbReference>
<feature type="domain" description="Histidine kinase" evidence="12">
    <location>
        <begin position="217"/>
        <end position="426"/>
    </location>
</feature>
<dbReference type="PROSITE" id="PS50109">
    <property type="entry name" value="HIS_KIN"/>
    <property type="match status" value="1"/>
</dbReference>
<dbReference type="Gene3D" id="3.30.565.10">
    <property type="entry name" value="Histidine kinase-like ATPase, C-terminal domain"/>
    <property type="match status" value="1"/>
</dbReference>
<evidence type="ECO:0000256" key="8">
    <source>
        <dbReference type="ARBA" id="ARBA00022989"/>
    </source>
</evidence>
<dbReference type="InterPro" id="IPR005467">
    <property type="entry name" value="His_kinase_dom"/>
</dbReference>
<evidence type="ECO:0000256" key="1">
    <source>
        <dbReference type="ARBA" id="ARBA00000085"/>
    </source>
</evidence>
<name>A0ABV8J6D1_9ACTN</name>